<dbReference type="EMBL" id="QPMT01000003">
    <property type="protein sequence ID" value="KAF4865486.1"/>
    <property type="molecule type" value="Genomic_DNA"/>
</dbReference>
<organism evidence="1 2">
    <name type="scientific">Colletotrichum siamense</name>
    <name type="common">Anthracnose fungus</name>
    <dbReference type="NCBI Taxonomy" id="690259"/>
    <lineage>
        <taxon>Eukaryota</taxon>
        <taxon>Fungi</taxon>
        <taxon>Dikarya</taxon>
        <taxon>Ascomycota</taxon>
        <taxon>Pezizomycotina</taxon>
        <taxon>Sordariomycetes</taxon>
        <taxon>Hypocreomycetidae</taxon>
        <taxon>Glomerellales</taxon>
        <taxon>Glomerellaceae</taxon>
        <taxon>Colletotrichum</taxon>
        <taxon>Colletotrichum gloeosporioides species complex</taxon>
    </lineage>
</organism>
<keyword evidence="2" id="KW-1185">Reference proteome</keyword>
<protein>
    <submittedName>
        <fullName evidence="1">Uncharacterized protein</fullName>
    </submittedName>
</protein>
<dbReference type="Proteomes" id="UP000711996">
    <property type="component" value="Unassembled WGS sequence"/>
</dbReference>
<name>A0A9P5F3S0_COLSI</name>
<dbReference type="Pfam" id="PF20246">
    <property type="entry name" value="DUF6601"/>
    <property type="match status" value="1"/>
</dbReference>
<gene>
    <name evidence="1" type="ORF">CGCSCA2_v001695</name>
</gene>
<accession>A0A9P5F3S0</accession>
<dbReference type="InterPro" id="IPR046536">
    <property type="entry name" value="DUF6601"/>
</dbReference>
<evidence type="ECO:0000313" key="2">
    <source>
        <dbReference type="Proteomes" id="UP000711996"/>
    </source>
</evidence>
<dbReference type="PANTHER" id="PTHR34414">
    <property type="entry name" value="HET DOMAIN-CONTAINING PROTEIN-RELATED"/>
    <property type="match status" value="1"/>
</dbReference>
<dbReference type="PANTHER" id="PTHR34414:SF1">
    <property type="entry name" value="SUBTILISIN-LIKE SERINE PROTEASE"/>
    <property type="match status" value="1"/>
</dbReference>
<sequence length="159" mass="18803">MDFHLVCSHTQFYAKPIPPFLLESTFWTQHLSCRDGCDCSDNPSKSCSHRTLWKSALGFLYSYRALIRNESDFSLAQDNYLLPDQIEWADWKPFVAELNTKHTDGPIHERFMYGELRRSRLNKLLSMRSYFRESTCVPRWCRNILKDGEKGSYDHNKHC</sequence>
<comment type="caution">
    <text evidence="1">The sequence shown here is derived from an EMBL/GenBank/DDBJ whole genome shotgun (WGS) entry which is preliminary data.</text>
</comment>
<reference evidence="1" key="1">
    <citation type="submission" date="2019-06" db="EMBL/GenBank/DDBJ databases">
        <authorList>
            <person name="Gan P."/>
            <person name="Shirasu K."/>
        </authorList>
    </citation>
    <scope>NUCLEOTIDE SEQUENCE [LARGE SCALE GENOMIC DNA]</scope>
    <source>
        <strain evidence="1">CAD2</strain>
    </source>
</reference>
<dbReference type="OrthoDB" id="5086500at2759"/>
<dbReference type="AlphaFoldDB" id="A0A9P5F3S0"/>
<proteinExistence type="predicted"/>
<evidence type="ECO:0000313" key="1">
    <source>
        <dbReference type="EMBL" id="KAF4865486.1"/>
    </source>
</evidence>